<keyword evidence="3" id="KW-0689">Ribosomal protein</keyword>
<dbReference type="EMBL" id="NEVH01020342">
    <property type="protein sequence ID" value="PNF21502.1"/>
    <property type="molecule type" value="Genomic_DNA"/>
</dbReference>
<name>A0A2J7PYW7_9NEOP</name>
<evidence type="ECO:0000256" key="6">
    <source>
        <dbReference type="ARBA" id="ARBA00035289"/>
    </source>
</evidence>
<comment type="similarity">
    <text evidence="2">Belongs to the universal ribosomal protein uL29 family.</text>
</comment>
<protein>
    <recommendedName>
        <fullName evidence="6">Large ribosomal subunit protein uL29m</fullName>
    </recommendedName>
</protein>
<sequence length="264" mass="31443">MAGIINVTKTLNSMCKIFSSMSVTNLLKTKYVPRSSSAVCSCLYFHGTAVKHDLMEFFDDKKNWGESEVKVGRSWKKEELRIKSNSDLHKLWFVLLKEKNMLLTMEHECKEQVELFPNPERIDKVEESMSNLEAVVRERNEAYFMLETGQTGERPVCRRKGSVGLMYYQLMSEHIIPRFMNKKWQQDYKSYGHTRDSREFLKLYREKLFLEKRKARNRERNHVMGLMKRFPNLDLQAVKEQFPSVDIEKIRYHKKTRGHRENIC</sequence>
<dbReference type="GO" id="GO:0003735">
    <property type="term" value="F:structural constituent of ribosome"/>
    <property type="evidence" value="ECO:0007669"/>
    <property type="project" value="InterPro"/>
</dbReference>
<dbReference type="InterPro" id="IPR010729">
    <property type="entry name" value="Ribosomal_uL29_mit"/>
</dbReference>
<evidence type="ECO:0000313" key="7">
    <source>
        <dbReference type="EMBL" id="PNF21502.1"/>
    </source>
</evidence>
<dbReference type="GO" id="GO:0005762">
    <property type="term" value="C:mitochondrial large ribosomal subunit"/>
    <property type="evidence" value="ECO:0007669"/>
    <property type="project" value="TreeGrafter"/>
</dbReference>
<keyword evidence="5" id="KW-0687">Ribonucleoprotein</keyword>
<dbReference type="InParanoid" id="A0A2J7PYW7"/>
<dbReference type="PANTHER" id="PTHR21183">
    <property type="entry name" value="RIBOSOMAL PROTEIN L47, MITOCHONDRIAL-RELATED"/>
    <property type="match status" value="1"/>
</dbReference>
<dbReference type="Pfam" id="PF06984">
    <property type="entry name" value="MRP-L47"/>
    <property type="match status" value="1"/>
</dbReference>
<keyword evidence="8" id="KW-1185">Reference proteome</keyword>
<dbReference type="EMBL" id="NEVH01020342">
    <property type="protein sequence ID" value="PNF21501.1"/>
    <property type="molecule type" value="Genomic_DNA"/>
</dbReference>
<dbReference type="InterPro" id="IPR038340">
    <property type="entry name" value="MRP-L47_sf"/>
</dbReference>
<dbReference type="GO" id="GO:0032543">
    <property type="term" value="P:mitochondrial translation"/>
    <property type="evidence" value="ECO:0007669"/>
    <property type="project" value="TreeGrafter"/>
</dbReference>
<organism evidence="7 8">
    <name type="scientific">Cryptotermes secundus</name>
    <dbReference type="NCBI Taxonomy" id="105785"/>
    <lineage>
        <taxon>Eukaryota</taxon>
        <taxon>Metazoa</taxon>
        <taxon>Ecdysozoa</taxon>
        <taxon>Arthropoda</taxon>
        <taxon>Hexapoda</taxon>
        <taxon>Insecta</taxon>
        <taxon>Pterygota</taxon>
        <taxon>Neoptera</taxon>
        <taxon>Polyneoptera</taxon>
        <taxon>Dictyoptera</taxon>
        <taxon>Blattodea</taxon>
        <taxon>Blattoidea</taxon>
        <taxon>Termitoidae</taxon>
        <taxon>Kalotermitidae</taxon>
        <taxon>Cryptotermitinae</taxon>
        <taxon>Cryptotermes</taxon>
    </lineage>
</organism>
<dbReference type="Proteomes" id="UP000235965">
    <property type="component" value="Unassembled WGS sequence"/>
</dbReference>
<dbReference type="OrthoDB" id="270763at2759"/>
<evidence type="ECO:0000256" key="5">
    <source>
        <dbReference type="ARBA" id="ARBA00023274"/>
    </source>
</evidence>
<dbReference type="AlphaFoldDB" id="A0A2J7PYW7"/>
<evidence type="ECO:0000256" key="2">
    <source>
        <dbReference type="ARBA" id="ARBA00009254"/>
    </source>
</evidence>
<comment type="caution">
    <text evidence="7">The sequence shown here is derived from an EMBL/GenBank/DDBJ whole genome shotgun (WGS) entry which is preliminary data.</text>
</comment>
<proteinExistence type="inferred from homology"/>
<dbReference type="FunCoup" id="A0A2J7PYW7">
    <property type="interactions" value="584"/>
</dbReference>
<dbReference type="STRING" id="105785.A0A2J7PYW7"/>
<reference evidence="7 8" key="1">
    <citation type="submission" date="2017-12" db="EMBL/GenBank/DDBJ databases">
        <title>Hemimetabolous genomes reveal molecular basis of termite eusociality.</title>
        <authorList>
            <person name="Harrison M.C."/>
            <person name="Jongepier E."/>
            <person name="Robertson H.M."/>
            <person name="Arning N."/>
            <person name="Bitard-Feildel T."/>
            <person name="Chao H."/>
            <person name="Childers C.P."/>
            <person name="Dinh H."/>
            <person name="Doddapaneni H."/>
            <person name="Dugan S."/>
            <person name="Gowin J."/>
            <person name="Greiner C."/>
            <person name="Han Y."/>
            <person name="Hu H."/>
            <person name="Hughes D.S.T."/>
            <person name="Huylmans A.-K."/>
            <person name="Kemena C."/>
            <person name="Kremer L.P.M."/>
            <person name="Lee S.L."/>
            <person name="Lopez-Ezquerra A."/>
            <person name="Mallet L."/>
            <person name="Monroy-Kuhn J.M."/>
            <person name="Moser A."/>
            <person name="Murali S.C."/>
            <person name="Muzny D.M."/>
            <person name="Otani S."/>
            <person name="Piulachs M.-D."/>
            <person name="Poelchau M."/>
            <person name="Qu J."/>
            <person name="Schaub F."/>
            <person name="Wada-Katsumata A."/>
            <person name="Worley K.C."/>
            <person name="Xie Q."/>
            <person name="Ylla G."/>
            <person name="Poulsen M."/>
            <person name="Gibbs R.A."/>
            <person name="Schal C."/>
            <person name="Richards S."/>
            <person name="Belles X."/>
            <person name="Korb J."/>
            <person name="Bornberg-Bauer E."/>
        </authorList>
    </citation>
    <scope>NUCLEOTIDE SEQUENCE [LARGE SCALE GENOMIC DNA]</scope>
    <source>
        <tissue evidence="7">Whole body</tissue>
    </source>
</reference>
<gene>
    <name evidence="7" type="ORF">B7P43_G13515</name>
</gene>
<keyword evidence="4" id="KW-0496">Mitochondrion</keyword>
<evidence type="ECO:0000313" key="8">
    <source>
        <dbReference type="Proteomes" id="UP000235965"/>
    </source>
</evidence>
<dbReference type="PANTHER" id="PTHR21183:SF18">
    <property type="entry name" value="LARGE RIBOSOMAL SUBUNIT PROTEIN UL29M"/>
    <property type="match status" value="1"/>
</dbReference>
<evidence type="ECO:0000256" key="3">
    <source>
        <dbReference type="ARBA" id="ARBA00022980"/>
    </source>
</evidence>
<comment type="subcellular location">
    <subcellularLocation>
        <location evidence="1">Mitochondrion</location>
    </subcellularLocation>
</comment>
<evidence type="ECO:0000256" key="4">
    <source>
        <dbReference type="ARBA" id="ARBA00023128"/>
    </source>
</evidence>
<accession>A0A2J7PYW7</accession>
<evidence type="ECO:0000256" key="1">
    <source>
        <dbReference type="ARBA" id="ARBA00004173"/>
    </source>
</evidence>
<dbReference type="Gene3D" id="6.10.330.20">
    <property type="match status" value="1"/>
</dbReference>